<dbReference type="KEGG" id="mng:MNEG_8473"/>
<dbReference type="Pfam" id="PF12697">
    <property type="entry name" value="Abhydrolase_6"/>
    <property type="match status" value="1"/>
</dbReference>
<keyword evidence="3" id="KW-1185">Reference proteome</keyword>
<dbReference type="Proteomes" id="UP000054498">
    <property type="component" value="Unassembled WGS sequence"/>
</dbReference>
<evidence type="ECO:0000313" key="3">
    <source>
        <dbReference type="Proteomes" id="UP000054498"/>
    </source>
</evidence>
<dbReference type="InterPro" id="IPR000073">
    <property type="entry name" value="AB_hydrolase_1"/>
</dbReference>
<sequence>MYNWPIPFLQQLATSHEVVIFDNPGVGNSTAKVANITIPYMADATLGLIKALSLSAPVVLGYSMGGTIAATAAVTKGSSLSHIVMLSSTAGGAATWFDPITNGSILSFPILGKRNPNAFVDLIYPAGKDDKALCENLAASAAFAKAGLHIAAISPKTLDQQLIALDNYFRGPTAAYPKLRGVSNKFMYVHGSLDHALPVRNAYLSAAQTPAADVVVVDGAGHAVQDRDPIGTANLVLDFIKRAPAKVDKRVQKGQFGGVAYGSKA</sequence>
<dbReference type="InterPro" id="IPR050471">
    <property type="entry name" value="AB_hydrolase"/>
</dbReference>
<reference evidence="2 3" key="1">
    <citation type="journal article" date="2013" name="BMC Genomics">
        <title>Reconstruction of the lipid metabolism for the microalga Monoraphidium neglectum from its genome sequence reveals characteristics suitable for biofuel production.</title>
        <authorList>
            <person name="Bogen C."/>
            <person name="Al-Dilaimi A."/>
            <person name="Albersmeier A."/>
            <person name="Wichmann J."/>
            <person name="Grundmann M."/>
            <person name="Rupp O."/>
            <person name="Lauersen K.J."/>
            <person name="Blifernez-Klassen O."/>
            <person name="Kalinowski J."/>
            <person name="Goesmann A."/>
            <person name="Mussgnug J.H."/>
            <person name="Kruse O."/>
        </authorList>
    </citation>
    <scope>NUCLEOTIDE SEQUENCE [LARGE SCALE GENOMIC DNA]</scope>
    <source>
        <strain evidence="2 3">SAG 48.87</strain>
    </source>
</reference>
<dbReference type="EMBL" id="KK101832">
    <property type="protein sequence ID" value="KIY99490.1"/>
    <property type="molecule type" value="Genomic_DNA"/>
</dbReference>
<accession>A0A0D2MZD3</accession>
<protein>
    <recommendedName>
        <fullName evidence="1">AB hydrolase-1 domain-containing protein</fullName>
    </recommendedName>
</protein>
<gene>
    <name evidence="2" type="ORF">MNEG_8473</name>
</gene>
<organism evidence="2 3">
    <name type="scientific">Monoraphidium neglectum</name>
    <dbReference type="NCBI Taxonomy" id="145388"/>
    <lineage>
        <taxon>Eukaryota</taxon>
        <taxon>Viridiplantae</taxon>
        <taxon>Chlorophyta</taxon>
        <taxon>core chlorophytes</taxon>
        <taxon>Chlorophyceae</taxon>
        <taxon>CS clade</taxon>
        <taxon>Sphaeropleales</taxon>
        <taxon>Selenastraceae</taxon>
        <taxon>Monoraphidium</taxon>
    </lineage>
</organism>
<dbReference type="RefSeq" id="XP_013898510.1">
    <property type="nucleotide sequence ID" value="XM_014043056.1"/>
</dbReference>
<name>A0A0D2MZD3_9CHLO</name>
<proteinExistence type="predicted"/>
<dbReference type="PANTHER" id="PTHR43433">
    <property type="entry name" value="HYDROLASE, ALPHA/BETA FOLD FAMILY PROTEIN"/>
    <property type="match status" value="1"/>
</dbReference>
<evidence type="ECO:0000259" key="1">
    <source>
        <dbReference type="Pfam" id="PF12697"/>
    </source>
</evidence>
<dbReference type="Gene3D" id="3.40.50.1820">
    <property type="entry name" value="alpha/beta hydrolase"/>
    <property type="match status" value="1"/>
</dbReference>
<evidence type="ECO:0000313" key="2">
    <source>
        <dbReference type="EMBL" id="KIY99490.1"/>
    </source>
</evidence>
<dbReference type="AlphaFoldDB" id="A0A0D2MZD3"/>
<dbReference type="SUPFAM" id="SSF53474">
    <property type="entry name" value="alpha/beta-Hydrolases"/>
    <property type="match status" value="1"/>
</dbReference>
<dbReference type="InterPro" id="IPR029058">
    <property type="entry name" value="AB_hydrolase_fold"/>
</dbReference>
<feature type="domain" description="AB hydrolase-1" evidence="1">
    <location>
        <begin position="3"/>
        <end position="229"/>
    </location>
</feature>
<dbReference type="OrthoDB" id="8119704at2759"/>
<dbReference type="PANTHER" id="PTHR43433:SF5">
    <property type="entry name" value="AB HYDROLASE-1 DOMAIN-CONTAINING PROTEIN"/>
    <property type="match status" value="1"/>
</dbReference>
<dbReference type="GeneID" id="25741349"/>